<feature type="transmembrane region" description="Helical" evidence="10">
    <location>
        <begin position="6"/>
        <end position="24"/>
    </location>
</feature>
<feature type="transmembrane region" description="Helical" evidence="10">
    <location>
        <begin position="303"/>
        <end position="323"/>
    </location>
</feature>
<feature type="transmembrane region" description="Helical" evidence="10">
    <location>
        <begin position="116"/>
        <end position="143"/>
    </location>
</feature>
<evidence type="ECO:0000256" key="3">
    <source>
        <dbReference type="ARBA" id="ARBA00019906"/>
    </source>
</evidence>
<evidence type="ECO:0000313" key="13">
    <source>
        <dbReference type="Proteomes" id="UP000324194"/>
    </source>
</evidence>
<keyword evidence="13" id="KW-1185">Reference proteome</keyword>
<feature type="transmembrane region" description="Helical" evidence="10">
    <location>
        <begin position="36"/>
        <end position="56"/>
    </location>
</feature>
<dbReference type="GO" id="GO:0003954">
    <property type="term" value="F:NADH dehydrogenase activity"/>
    <property type="evidence" value="ECO:0007669"/>
    <property type="project" value="TreeGrafter"/>
</dbReference>
<dbReference type="InterPro" id="IPR003918">
    <property type="entry name" value="NADH_UbQ_OxRdtase"/>
</dbReference>
<feature type="transmembrane region" description="Helical" evidence="10">
    <location>
        <begin position="199"/>
        <end position="222"/>
    </location>
</feature>
<sequence>MFEQLPLLTVLIWLPLIGAVLVLCTGSEKNANSARTIAIVVSVLSLLLCIPLLLGFDAGRYDMQFLEDHLWIRAYQIHYALGIDGISLVMVILTNFTGLLVVIAGCHTIKVRVSQYMAAFLTMQGMIVGVFCAMDAVLFYVFWEGMLIPMYLSIGMWGSANRSYASIKFFLFTFLGSILMLVALIYLYNQTGSFMIQNFYGLPFSLRTQTWLFLAFLLAFAVKVPMWPVHTWLPDAHTEAPAGGSVVLAALMLKLGIYGFLRFSMPITPLACAKLAWVMIILSLIAIVYIGLVAIVQKDMKKLIAYSSIAHMGFATLGCFMVYDIVSHMHSLQDAYMSLEGAVIQMIAHAFGSGAMFLGVGLMAERFYNHSRLIKDYGGVAHTMPIFAAFFMLFAMSNVGLPGTAGFVGEFMIIMSAFQTHFWVAVFASLTLLLSASYTLWMYKRVFFGPIGNEHVAAFSDITWTEKVNYILLAAGVFFVGLYPQPIINVLRVTIGHLLLQSMPPDLAMNLQNGVILT</sequence>
<dbReference type="GO" id="GO:0012505">
    <property type="term" value="C:endomembrane system"/>
    <property type="evidence" value="ECO:0007669"/>
    <property type="project" value="UniProtKB-SubCell"/>
</dbReference>
<evidence type="ECO:0000256" key="6">
    <source>
        <dbReference type="ARBA" id="ARBA00023136"/>
    </source>
</evidence>
<comment type="subcellular location">
    <subcellularLocation>
        <location evidence="1">Endomembrane system</location>
        <topology evidence="1">Multi-pass membrane protein</topology>
    </subcellularLocation>
    <subcellularLocation>
        <location evidence="9">Membrane</location>
        <topology evidence="9">Multi-pass membrane protein</topology>
    </subcellularLocation>
</comment>
<dbReference type="OrthoDB" id="9768329at2"/>
<dbReference type="NCBIfam" id="TIGR01972">
    <property type="entry name" value="NDH_I_M"/>
    <property type="match status" value="1"/>
</dbReference>
<evidence type="ECO:0000256" key="1">
    <source>
        <dbReference type="ARBA" id="ARBA00004127"/>
    </source>
</evidence>
<feature type="transmembrane region" description="Helical" evidence="10">
    <location>
        <begin position="275"/>
        <end position="297"/>
    </location>
</feature>
<evidence type="ECO:0000256" key="9">
    <source>
        <dbReference type="RuleBase" id="RU000320"/>
    </source>
</evidence>
<comment type="similarity">
    <text evidence="2">Belongs to the complex I subunit 4 family.</text>
</comment>
<dbReference type="RefSeq" id="WP_148338318.1">
    <property type="nucleotide sequence ID" value="NZ_LR699119.1"/>
</dbReference>
<feature type="transmembrane region" description="Helical" evidence="10">
    <location>
        <begin position="242"/>
        <end position="263"/>
    </location>
</feature>
<dbReference type="GO" id="GO:0008137">
    <property type="term" value="F:NADH dehydrogenase (ubiquinone) activity"/>
    <property type="evidence" value="ECO:0007669"/>
    <property type="project" value="InterPro"/>
</dbReference>
<feature type="transmembrane region" description="Helical" evidence="10">
    <location>
        <begin position="163"/>
        <end position="187"/>
    </location>
</feature>
<evidence type="ECO:0000256" key="8">
    <source>
        <dbReference type="ARBA" id="ARBA00032798"/>
    </source>
</evidence>
<dbReference type="AlphaFoldDB" id="A0A5E4PFS4"/>
<keyword evidence="6 10" id="KW-0472">Membrane</keyword>
<dbReference type="Pfam" id="PF00361">
    <property type="entry name" value="Proton_antipo_M"/>
    <property type="match status" value="1"/>
</dbReference>
<gene>
    <name evidence="12" type="primary">nuoM</name>
    <name evidence="12" type="ORF">AQUSIP_05090</name>
</gene>
<feature type="domain" description="NADH:quinone oxidoreductase/Mrp antiporter transmembrane" evidence="11">
    <location>
        <begin position="133"/>
        <end position="432"/>
    </location>
</feature>
<dbReference type="PRINTS" id="PR01437">
    <property type="entry name" value="NUOXDRDTASE4"/>
</dbReference>
<evidence type="ECO:0000256" key="10">
    <source>
        <dbReference type="SAM" id="Phobius"/>
    </source>
</evidence>
<evidence type="ECO:0000256" key="2">
    <source>
        <dbReference type="ARBA" id="ARBA00009025"/>
    </source>
</evidence>
<feature type="transmembrane region" description="Helical" evidence="10">
    <location>
        <begin position="420"/>
        <end position="441"/>
    </location>
</feature>
<dbReference type="KEGG" id="asip:AQUSIP_05090"/>
<dbReference type="PANTHER" id="PTHR43507">
    <property type="entry name" value="NADH-UBIQUINONE OXIDOREDUCTASE CHAIN 4"/>
    <property type="match status" value="1"/>
</dbReference>
<dbReference type="Proteomes" id="UP000324194">
    <property type="component" value="Chromosome 1"/>
</dbReference>
<dbReference type="PANTHER" id="PTHR43507:SF1">
    <property type="entry name" value="NADH-UBIQUINONE OXIDOREDUCTASE CHAIN 4"/>
    <property type="match status" value="1"/>
</dbReference>
<keyword evidence="5 10" id="KW-1133">Transmembrane helix</keyword>
<evidence type="ECO:0000256" key="4">
    <source>
        <dbReference type="ARBA" id="ARBA00022692"/>
    </source>
</evidence>
<feature type="transmembrane region" description="Helical" evidence="10">
    <location>
        <begin position="470"/>
        <end position="491"/>
    </location>
</feature>
<reference evidence="12 13" key="1">
    <citation type="submission" date="2019-08" db="EMBL/GenBank/DDBJ databases">
        <authorList>
            <person name="Guy L."/>
        </authorList>
    </citation>
    <scope>NUCLEOTIDE SEQUENCE [LARGE SCALE GENOMIC DNA]</scope>
    <source>
        <strain evidence="12 13">SGT-108</strain>
    </source>
</reference>
<dbReference type="GO" id="GO:0048039">
    <property type="term" value="F:ubiquinone binding"/>
    <property type="evidence" value="ECO:0007669"/>
    <property type="project" value="TreeGrafter"/>
</dbReference>
<proteinExistence type="inferred from homology"/>
<dbReference type="NCBIfam" id="NF004501">
    <property type="entry name" value="PRK05846.1-5"/>
    <property type="match status" value="1"/>
</dbReference>
<name>A0A5E4PFS4_9COXI</name>
<dbReference type="GO" id="GO:0042773">
    <property type="term" value="P:ATP synthesis coupled electron transport"/>
    <property type="evidence" value="ECO:0007669"/>
    <property type="project" value="InterPro"/>
</dbReference>
<accession>A0A5E4PFS4</accession>
<feature type="transmembrane region" description="Helical" evidence="10">
    <location>
        <begin position="384"/>
        <end position="408"/>
    </location>
</feature>
<feature type="transmembrane region" description="Helical" evidence="10">
    <location>
        <begin position="76"/>
        <end position="104"/>
    </location>
</feature>
<dbReference type="GO" id="GO:0016020">
    <property type="term" value="C:membrane"/>
    <property type="evidence" value="ECO:0007669"/>
    <property type="project" value="UniProtKB-SubCell"/>
</dbReference>
<evidence type="ECO:0000256" key="7">
    <source>
        <dbReference type="ARBA" id="ARBA00031584"/>
    </source>
</evidence>
<protein>
    <recommendedName>
        <fullName evidence="3">NADH-quinone oxidoreductase subunit M</fullName>
    </recommendedName>
    <alternativeName>
        <fullName evidence="7">NADH dehydrogenase I subunit M</fullName>
    </alternativeName>
    <alternativeName>
        <fullName evidence="8">NDH-1 subunit M</fullName>
    </alternativeName>
</protein>
<evidence type="ECO:0000313" key="12">
    <source>
        <dbReference type="EMBL" id="VVC75221.1"/>
    </source>
</evidence>
<dbReference type="InterPro" id="IPR010227">
    <property type="entry name" value="NADH_Q_OxRdtase_chainM/4"/>
</dbReference>
<feature type="transmembrane region" description="Helical" evidence="10">
    <location>
        <begin position="343"/>
        <end position="364"/>
    </location>
</feature>
<evidence type="ECO:0000256" key="5">
    <source>
        <dbReference type="ARBA" id="ARBA00022989"/>
    </source>
</evidence>
<dbReference type="EMBL" id="LR699119">
    <property type="protein sequence ID" value="VVC75221.1"/>
    <property type="molecule type" value="Genomic_DNA"/>
</dbReference>
<keyword evidence="4 9" id="KW-0812">Transmembrane</keyword>
<dbReference type="InterPro" id="IPR001750">
    <property type="entry name" value="ND/Mrp_TM"/>
</dbReference>
<evidence type="ECO:0000259" key="11">
    <source>
        <dbReference type="Pfam" id="PF00361"/>
    </source>
</evidence>
<dbReference type="GO" id="GO:0015990">
    <property type="term" value="P:electron transport coupled proton transport"/>
    <property type="evidence" value="ECO:0007669"/>
    <property type="project" value="TreeGrafter"/>
</dbReference>
<organism evidence="12 13">
    <name type="scientific">Aquicella siphonis</name>
    <dbReference type="NCBI Taxonomy" id="254247"/>
    <lineage>
        <taxon>Bacteria</taxon>
        <taxon>Pseudomonadati</taxon>
        <taxon>Pseudomonadota</taxon>
        <taxon>Gammaproteobacteria</taxon>
        <taxon>Legionellales</taxon>
        <taxon>Coxiellaceae</taxon>
        <taxon>Aquicella</taxon>
    </lineage>
</organism>